<comment type="caution">
    <text evidence="1">The sequence shown here is derived from an EMBL/GenBank/DDBJ whole genome shotgun (WGS) entry which is preliminary data.</text>
</comment>
<evidence type="ECO:0000313" key="1">
    <source>
        <dbReference type="EMBL" id="KAJ4719813.1"/>
    </source>
</evidence>
<proteinExistence type="predicted"/>
<sequence>MAAPQKVKLKFYVDTNAEKVLFAEADKYFIDFLIYLLSLPLGTVAKLLKGIDMIGCFGSLYESLEQLNETYLQPNQTKNSLLNPKPPVYTTEVPLLLSSLQLTSRASYRCQSHNYTADVPNLFCPLCKTKMANTMTYVAPSTTNTGYVTGGFVKNCVIYLLLDNFEFTSMSAEIVFALLNDFKVKNVSTLEKIDVELGVEEALMLLKLSFESKTVLTSFYFENKKA</sequence>
<name>A0ACC1Y9A6_MELAZ</name>
<dbReference type="EMBL" id="CM051397">
    <property type="protein sequence ID" value="KAJ4719813.1"/>
    <property type="molecule type" value="Genomic_DNA"/>
</dbReference>
<protein>
    <submittedName>
        <fullName evidence="1">DUF674 family protein</fullName>
    </submittedName>
</protein>
<keyword evidence="2" id="KW-1185">Reference proteome</keyword>
<dbReference type="Proteomes" id="UP001164539">
    <property type="component" value="Chromosome 4"/>
</dbReference>
<organism evidence="1 2">
    <name type="scientific">Melia azedarach</name>
    <name type="common">Chinaberry tree</name>
    <dbReference type="NCBI Taxonomy" id="155640"/>
    <lineage>
        <taxon>Eukaryota</taxon>
        <taxon>Viridiplantae</taxon>
        <taxon>Streptophyta</taxon>
        <taxon>Embryophyta</taxon>
        <taxon>Tracheophyta</taxon>
        <taxon>Spermatophyta</taxon>
        <taxon>Magnoliopsida</taxon>
        <taxon>eudicotyledons</taxon>
        <taxon>Gunneridae</taxon>
        <taxon>Pentapetalae</taxon>
        <taxon>rosids</taxon>
        <taxon>malvids</taxon>
        <taxon>Sapindales</taxon>
        <taxon>Meliaceae</taxon>
        <taxon>Melia</taxon>
    </lineage>
</organism>
<accession>A0ACC1Y9A6</accession>
<gene>
    <name evidence="1" type="ORF">OWV82_007736</name>
</gene>
<reference evidence="1 2" key="1">
    <citation type="journal article" date="2023" name="Science">
        <title>Complex scaffold remodeling in plant triterpene biosynthesis.</title>
        <authorList>
            <person name="De La Pena R."/>
            <person name="Hodgson H."/>
            <person name="Liu J.C."/>
            <person name="Stephenson M.J."/>
            <person name="Martin A.C."/>
            <person name="Owen C."/>
            <person name="Harkess A."/>
            <person name="Leebens-Mack J."/>
            <person name="Jimenez L.E."/>
            <person name="Osbourn A."/>
            <person name="Sattely E.S."/>
        </authorList>
    </citation>
    <scope>NUCLEOTIDE SEQUENCE [LARGE SCALE GENOMIC DNA]</scope>
    <source>
        <strain evidence="2">cv. JPN11</strain>
        <tissue evidence="1">Leaf</tissue>
    </source>
</reference>
<evidence type="ECO:0000313" key="2">
    <source>
        <dbReference type="Proteomes" id="UP001164539"/>
    </source>
</evidence>